<dbReference type="InterPro" id="IPR013766">
    <property type="entry name" value="Thioredoxin_domain"/>
</dbReference>
<evidence type="ECO:0000313" key="4">
    <source>
        <dbReference type="Proteomes" id="UP000251800"/>
    </source>
</evidence>
<protein>
    <submittedName>
        <fullName evidence="3">Thioredoxin family protein</fullName>
    </submittedName>
</protein>
<proteinExistence type="predicted"/>
<evidence type="ECO:0000256" key="1">
    <source>
        <dbReference type="SAM" id="SignalP"/>
    </source>
</evidence>
<dbReference type="GO" id="GO:0016491">
    <property type="term" value="F:oxidoreductase activity"/>
    <property type="evidence" value="ECO:0007669"/>
    <property type="project" value="InterPro"/>
</dbReference>
<feature type="domain" description="Thioredoxin" evidence="2">
    <location>
        <begin position="22"/>
        <end position="175"/>
    </location>
</feature>
<dbReference type="InterPro" id="IPR047262">
    <property type="entry name" value="PRX-like1"/>
</dbReference>
<evidence type="ECO:0000259" key="2">
    <source>
        <dbReference type="PROSITE" id="PS51352"/>
    </source>
</evidence>
<dbReference type="PANTHER" id="PTHR43640:SF1">
    <property type="entry name" value="THIOREDOXIN-DEPENDENT PEROXIREDOXIN"/>
    <property type="match status" value="1"/>
</dbReference>
<accession>A0A383XQJ5</accession>
<dbReference type="Pfam" id="PF00578">
    <property type="entry name" value="AhpC-TSA"/>
    <property type="match status" value="1"/>
</dbReference>
<dbReference type="InterPro" id="IPR036249">
    <property type="entry name" value="Thioredoxin-like_sf"/>
</dbReference>
<feature type="signal peptide" evidence="1">
    <location>
        <begin position="1"/>
        <end position="20"/>
    </location>
</feature>
<dbReference type="EMBL" id="QEQK01000016">
    <property type="protein sequence ID" value="PWN54899.1"/>
    <property type="molecule type" value="Genomic_DNA"/>
</dbReference>
<dbReference type="AlphaFoldDB" id="A0A383XQJ5"/>
<feature type="chain" id="PRO_5016599214" evidence="1">
    <location>
        <begin position="21"/>
        <end position="200"/>
    </location>
</feature>
<keyword evidence="1" id="KW-0732">Signal</keyword>
<reference evidence="3 4" key="1">
    <citation type="submission" date="2018-05" db="EMBL/GenBank/DDBJ databases">
        <title>Abyssibacter profundi OUC007T gen. nov., sp. nov, a marine bacterium isolated from seawater of the Mariana Trench.</title>
        <authorList>
            <person name="Zhou S."/>
        </authorList>
    </citation>
    <scope>NUCLEOTIDE SEQUENCE [LARGE SCALE GENOMIC DNA]</scope>
    <source>
        <strain evidence="3 4">OUC007</strain>
    </source>
</reference>
<dbReference type="GO" id="GO:0016209">
    <property type="term" value="F:antioxidant activity"/>
    <property type="evidence" value="ECO:0007669"/>
    <property type="project" value="InterPro"/>
</dbReference>
<organism evidence="3 4">
    <name type="scientific">Abyssibacter profundi</name>
    <dbReference type="NCBI Taxonomy" id="2182787"/>
    <lineage>
        <taxon>Bacteria</taxon>
        <taxon>Pseudomonadati</taxon>
        <taxon>Pseudomonadota</taxon>
        <taxon>Gammaproteobacteria</taxon>
        <taxon>Chromatiales</taxon>
        <taxon>Oceanococcaceae</taxon>
        <taxon>Abyssibacter</taxon>
    </lineage>
</organism>
<dbReference type="Gene3D" id="3.40.30.10">
    <property type="entry name" value="Glutaredoxin"/>
    <property type="match status" value="1"/>
</dbReference>
<dbReference type="RefSeq" id="WP_109721333.1">
    <property type="nucleotide sequence ID" value="NZ_QEQK01000016.1"/>
</dbReference>
<gene>
    <name evidence="3" type="ORF">DEH80_15005</name>
</gene>
<keyword evidence="4" id="KW-1185">Reference proteome</keyword>
<dbReference type="InterPro" id="IPR000866">
    <property type="entry name" value="AhpC/TSA"/>
</dbReference>
<sequence>MRTLLAPIALLALLVGTAQAKVAPGNPAPDFTLPSADGSDVSLSDFAGKTVILEWTNHGCPFVQKHYKSGNMQSLQTRYTGDDAVWLSIISSAPGKQGHVSADKALTLTEARDAKPTHVLLDEDGTVGRLYGAKTTPHMYIIDSDGTMMAYMGAIDSIPSADTADIERATNYVQTSMAALAQDRLPDPASTKPYGCSVKY</sequence>
<dbReference type="OrthoDB" id="9781543at2"/>
<comment type="caution">
    <text evidence="3">The sequence shown here is derived from an EMBL/GenBank/DDBJ whole genome shotgun (WGS) entry which is preliminary data.</text>
</comment>
<dbReference type="PANTHER" id="PTHR43640">
    <property type="entry name" value="OS07G0260300 PROTEIN"/>
    <property type="match status" value="1"/>
</dbReference>
<dbReference type="PROSITE" id="PS51352">
    <property type="entry name" value="THIOREDOXIN_2"/>
    <property type="match status" value="1"/>
</dbReference>
<evidence type="ECO:0000313" key="3">
    <source>
        <dbReference type="EMBL" id="PWN54899.1"/>
    </source>
</evidence>
<name>A0A383XQJ5_9GAMM</name>
<dbReference type="SUPFAM" id="SSF52833">
    <property type="entry name" value="Thioredoxin-like"/>
    <property type="match status" value="1"/>
</dbReference>
<dbReference type="Proteomes" id="UP000251800">
    <property type="component" value="Unassembled WGS sequence"/>
</dbReference>